<feature type="disulfide bond" description="Redox-active" evidence="4">
    <location>
        <begin position="30"/>
        <end position="33"/>
    </location>
</feature>
<comment type="similarity">
    <text evidence="2">Belongs to the thioredoxin family.</text>
</comment>
<evidence type="ECO:0000313" key="7">
    <source>
        <dbReference type="Proteomes" id="UP000095728"/>
    </source>
</evidence>
<evidence type="ECO:0000256" key="4">
    <source>
        <dbReference type="PIRSR" id="PIRSR000077-4"/>
    </source>
</evidence>
<name>A0A1E5RGX8_9ASCO</name>
<dbReference type="InterPro" id="IPR017937">
    <property type="entry name" value="Thioredoxin_CS"/>
</dbReference>
<sequence>MVTQITSVEQFDQAIKADKLVVVDFYSLTCGPCKMIAPIVEKFAAQYTEADFYKVDCDDLGAAAQSNNISALPTFVFFKGGKEITRVIGANPSGVKSTIAANL</sequence>
<organism evidence="6 7">
    <name type="scientific">Hanseniaspora osmophila</name>
    <dbReference type="NCBI Taxonomy" id="56408"/>
    <lineage>
        <taxon>Eukaryota</taxon>
        <taxon>Fungi</taxon>
        <taxon>Dikarya</taxon>
        <taxon>Ascomycota</taxon>
        <taxon>Saccharomycotina</taxon>
        <taxon>Saccharomycetes</taxon>
        <taxon>Saccharomycodales</taxon>
        <taxon>Saccharomycodaceae</taxon>
        <taxon>Hanseniaspora</taxon>
    </lineage>
</organism>
<dbReference type="CDD" id="cd02947">
    <property type="entry name" value="TRX_family"/>
    <property type="match status" value="1"/>
</dbReference>
<feature type="domain" description="Thioredoxin" evidence="5">
    <location>
        <begin position="1"/>
        <end position="103"/>
    </location>
</feature>
<dbReference type="Pfam" id="PF00085">
    <property type="entry name" value="Thioredoxin"/>
    <property type="match status" value="1"/>
</dbReference>
<evidence type="ECO:0000313" key="6">
    <source>
        <dbReference type="EMBL" id="OEJ86116.1"/>
    </source>
</evidence>
<dbReference type="PROSITE" id="PS51352">
    <property type="entry name" value="THIOREDOXIN_2"/>
    <property type="match status" value="1"/>
</dbReference>
<reference evidence="7" key="1">
    <citation type="journal article" date="2016" name="Genome Announc.">
        <title>Genome sequences of three species of Hanseniaspora isolated from spontaneous wine fermentations.</title>
        <authorList>
            <person name="Sternes P.R."/>
            <person name="Lee D."/>
            <person name="Kutyna D.R."/>
            <person name="Borneman A.R."/>
        </authorList>
    </citation>
    <scope>NUCLEOTIDE SEQUENCE [LARGE SCALE GENOMIC DNA]</scope>
    <source>
        <strain evidence="7">AWRI3579</strain>
    </source>
</reference>
<gene>
    <name evidence="6" type="ORF">AWRI3579_g1310</name>
</gene>
<dbReference type="Proteomes" id="UP000095728">
    <property type="component" value="Unassembled WGS sequence"/>
</dbReference>
<evidence type="ECO:0000256" key="3">
    <source>
        <dbReference type="PIRSR" id="PIRSR000077-1"/>
    </source>
</evidence>
<dbReference type="InterPro" id="IPR036249">
    <property type="entry name" value="Thioredoxin-like_sf"/>
</dbReference>
<comment type="caution">
    <text evidence="6">The sequence shown here is derived from an EMBL/GenBank/DDBJ whole genome shotgun (WGS) entry which is preliminary data.</text>
</comment>
<dbReference type="PROSITE" id="PS00194">
    <property type="entry name" value="THIOREDOXIN_1"/>
    <property type="match status" value="1"/>
</dbReference>
<dbReference type="FunFam" id="3.40.30.10:FF:000245">
    <property type="entry name" value="Thioredoxin"/>
    <property type="match status" value="1"/>
</dbReference>
<evidence type="ECO:0000256" key="1">
    <source>
        <dbReference type="ARBA" id="ARBA00023157"/>
    </source>
</evidence>
<dbReference type="PANTHER" id="PTHR46115">
    <property type="entry name" value="THIOREDOXIN-LIKE PROTEIN 1"/>
    <property type="match status" value="1"/>
</dbReference>
<keyword evidence="4" id="KW-0676">Redox-active center</keyword>
<dbReference type="FunCoup" id="A0A1E5RGX8">
    <property type="interactions" value="609"/>
</dbReference>
<dbReference type="PIRSF" id="PIRSF000077">
    <property type="entry name" value="Thioredoxin"/>
    <property type="match status" value="1"/>
</dbReference>
<keyword evidence="1 4" id="KW-1015">Disulfide bond</keyword>
<evidence type="ECO:0000256" key="2">
    <source>
        <dbReference type="PIRNR" id="PIRNR000077"/>
    </source>
</evidence>
<protein>
    <recommendedName>
        <fullName evidence="2">Thioredoxin</fullName>
    </recommendedName>
</protein>
<accession>A0A1E5RGX8</accession>
<feature type="site" description="Deprotonates C-terminal active site Cys" evidence="3">
    <location>
        <position position="24"/>
    </location>
</feature>
<proteinExistence type="inferred from homology"/>
<feature type="active site" description="Nucleophile" evidence="3">
    <location>
        <position position="30"/>
    </location>
</feature>
<keyword evidence="7" id="KW-1185">Reference proteome</keyword>
<dbReference type="OrthoDB" id="10263751at2759"/>
<feature type="site" description="Contributes to redox potential value" evidence="3">
    <location>
        <position position="31"/>
    </location>
</feature>
<dbReference type="EMBL" id="LPNM01000006">
    <property type="protein sequence ID" value="OEJ86116.1"/>
    <property type="molecule type" value="Genomic_DNA"/>
</dbReference>
<dbReference type="AlphaFoldDB" id="A0A1E5RGX8"/>
<dbReference type="GO" id="GO:0015035">
    <property type="term" value="F:protein-disulfide reductase activity"/>
    <property type="evidence" value="ECO:0007669"/>
    <property type="project" value="InterPro"/>
</dbReference>
<evidence type="ECO:0000259" key="5">
    <source>
        <dbReference type="PROSITE" id="PS51352"/>
    </source>
</evidence>
<dbReference type="InterPro" id="IPR005746">
    <property type="entry name" value="Thioredoxin"/>
</dbReference>
<dbReference type="InParanoid" id="A0A1E5RGX8"/>
<dbReference type="Gene3D" id="3.40.30.10">
    <property type="entry name" value="Glutaredoxin"/>
    <property type="match status" value="1"/>
</dbReference>
<dbReference type="SUPFAM" id="SSF52833">
    <property type="entry name" value="Thioredoxin-like"/>
    <property type="match status" value="1"/>
</dbReference>
<feature type="site" description="Contributes to redox potential value" evidence="3">
    <location>
        <position position="32"/>
    </location>
</feature>
<dbReference type="STRING" id="56408.A0A1E5RGX8"/>
<dbReference type="InterPro" id="IPR013766">
    <property type="entry name" value="Thioredoxin_domain"/>
</dbReference>
<feature type="active site" description="Nucleophile" evidence="3">
    <location>
        <position position="33"/>
    </location>
</feature>